<dbReference type="AlphaFoldDB" id="A0A395W8E4"/>
<dbReference type="Proteomes" id="UP000265489">
    <property type="component" value="Unassembled WGS sequence"/>
</dbReference>
<sequence>MNVNKKQASTKLFSLLALCLISILFVLLKQKDYQFLADGKFSGLSFFFEIYAGKEFIVFEFILLFIIPIITNLNSCIYRNNRFDVMIVSRIGYTNYFKQCLKPSIKDIWYYPVVINAITVLIIHFMCLPIIGKDIQYVANYFTNIGMLDLCLFTLFQIIGWSFLNYFCFLLSQLILNKYAYILSLCIYSVISTILFSIIGSIIPFEINWIFYIFSSFTLLCPGIIGLWYIDTGIFSIIIVILCFIFHAILLFVLSKFVLKDREQNG</sequence>
<evidence type="ECO:0000313" key="3">
    <source>
        <dbReference type="Proteomes" id="UP000265489"/>
    </source>
</evidence>
<accession>A0A395W8E4</accession>
<evidence type="ECO:0000313" key="2">
    <source>
        <dbReference type="EMBL" id="RGU91034.1"/>
    </source>
</evidence>
<feature type="transmembrane region" description="Helical" evidence="1">
    <location>
        <begin position="209"/>
        <end position="230"/>
    </location>
</feature>
<dbReference type="GeneID" id="66579734"/>
<protein>
    <submittedName>
        <fullName evidence="2">Uncharacterized protein</fullName>
    </submittedName>
</protein>
<feature type="transmembrane region" description="Helical" evidence="1">
    <location>
        <begin position="50"/>
        <end position="73"/>
    </location>
</feature>
<reference evidence="2 3" key="1">
    <citation type="submission" date="2018-08" db="EMBL/GenBank/DDBJ databases">
        <title>A genome reference for cultivated species of the human gut microbiota.</title>
        <authorList>
            <person name="Zou Y."/>
            <person name="Xue W."/>
            <person name="Luo G."/>
        </authorList>
    </citation>
    <scope>NUCLEOTIDE SEQUENCE [LARGE SCALE GENOMIC DNA]</scope>
    <source>
        <strain evidence="2 3">AF15-20</strain>
    </source>
</reference>
<keyword evidence="1" id="KW-0472">Membrane</keyword>
<dbReference type="RefSeq" id="WP_118325326.1">
    <property type="nucleotide sequence ID" value="NZ_QRYH01000012.1"/>
</dbReference>
<feature type="transmembrane region" description="Helical" evidence="1">
    <location>
        <begin position="152"/>
        <end position="172"/>
    </location>
</feature>
<evidence type="ECO:0000256" key="1">
    <source>
        <dbReference type="SAM" id="Phobius"/>
    </source>
</evidence>
<keyword evidence="1" id="KW-0812">Transmembrane</keyword>
<proteinExistence type="predicted"/>
<dbReference type="EMBL" id="QRYQ01000013">
    <property type="protein sequence ID" value="RGU91034.1"/>
    <property type="molecule type" value="Genomic_DNA"/>
</dbReference>
<organism evidence="2 3">
    <name type="scientific">Holdemanella biformis</name>
    <dbReference type="NCBI Taxonomy" id="1735"/>
    <lineage>
        <taxon>Bacteria</taxon>
        <taxon>Bacillati</taxon>
        <taxon>Bacillota</taxon>
        <taxon>Erysipelotrichia</taxon>
        <taxon>Erysipelotrichales</taxon>
        <taxon>Erysipelotrichaceae</taxon>
        <taxon>Holdemanella</taxon>
    </lineage>
</organism>
<feature type="transmembrane region" description="Helical" evidence="1">
    <location>
        <begin position="237"/>
        <end position="259"/>
    </location>
</feature>
<keyword evidence="1" id="KW-1133">Transmembrane helix</keyword>
<feature type="transmembrane region" description="Helical" evidence="1">
    <location>
        <begin position="179"/>
        <end position="203"/>
    </location>
</feature>
<comment type="caution">
    <text evidence="2">The sequence shown here is derived from an EMBL/GenBank/DDBJ whole genome shotgun (WGS) entry which is preliminary data.</text>
</comment>
<feature type="transmembrane region" description="Helical" evidence="1">
    <location>
        <begin position="12"/>
        <end position="30"/>
    </location>
</feature>
<gene>
    <name evidence="2" type="ORF">DWW32_07565</name>
</gene>
<feature type="transmembrane region" description="Helical" evidence="1">
    <location>
        <begin position="108"/>
        <end position="132"/>
    </location>
</feature>
<name>A0A395W8E4_9FIRM</name>